<evidence type="ECO:0000256" key="10">
    <source>
        <dbReference type="ARBA" id="ARBA00023237"/>
    </source>
</evidence>
<evidence type="ECO:0000256" key="2">
    <source>
        <dbReference type="ARBA" id="ARBA00011233"/>
    </source>
</evidence>
<keyword evidence="8" id="KW-0626">Porin</keyword>
<dbReference type="PANTHER" id="PTHR34501">
    <property type="entry name" value="PROTEIN YDDL-RELATED"/>
    <property type="match status" value="1"/>
</dbReference>
<evidence type="ECO:0000256" key="6">
    <source>
        <dbReference type="ARBA" id="ARBA00022729"/>
    </source>
</evidence>
<dbReference type="SUPFAM" id="SSF56935">
    <property type="entry name" value="Porins"/>
    <property type="match status" value="1"/>
</dbReference>
<keyword evidence="3" id="KW-0813">Transport</keyword>
<comment type="subunit">
    <text evidence="2">Homotrimer.</text>
</comment>
<evidence type="ECO:0000256" key="9">
    <source>
        <dbReference type="ARBA" id="ARBA00023136"/>
    </source>
</evidence>
<keyword evidence="5" id="KW-0812">Transmembrane</keyword>
<dbReference type="Gene3D" id="2.40.160.10">
    <property type="entry name" value="Porin"/>
    <property type="match status" value="1"/>
</dbReference>
<dbReference type="GO" id="GO:0009279">
    <property type="term" value="C:cell outer membrane"/>
    <property type="evidence" value="ECO:0007669"/>
    <property type="project" value="UniProtKB-SubCell"/>
</dbReference>
<evidence type="ECO:0000256" key="7">
    <source>
        <dbReference type="ARBA" id="ARBA00023065"/>
    </source>
</evidence>
<name>A0A1N7RQ91_9BURK</name>
<evidence type="ECO:0000256" key="1">
    <source>
        <dbReference type="ARBA" id="ARBA00004571"/>
    </source>
</evidence>
<dbReference type="GO" id="GO:0006811">
    <property type="term" value="P:monoatomic ion transport"/>
    <property type="evidence" value="ECO:0007669"/>
    <property type="project" value="UniProtKB-KW"/>
</dbReference>
<evidence type="ECO:0000256" key="5">
    <source>
        <dbReference type="ARBA" id="ARBA00022692"/>
    </source>
</evidence>
<gene>
    <name evidence="14" type="ORF">BN2476_110222</name>
</gene>
<dbReference type="CDD" id="cd00342">
    <property type="entry name" value="gram_neg_porins"/>
    <property type="match status" value="1"/>
</dbReference>
<organism evidence="14 15">
    <name type="scientific">Paraburkholderia piptadeniae</name>
    <dbReference type="NCBI Taxonomy" id="1701573"/>
    <lineage>
        <taxon>Bacteria</taxon>
        <taxon>Pseudomonadati</taxon>
        <taxon>Pseudomonadota</taxon>
        <taxon>Betaproteobacteria</taxon>
        <taxon>Burkholderiales</taxon>
        <taxon>Burkholderiaceae</taxon>
        <taxon>Paraburkholderia</taxon>
    </lineage>
</organism>
<keyword evidence="15" id="KW-1185">Reference proteome</keyword>
<dbReference type="InterPro" id="IPR023614">
    <property type="entry name" value="Porin_dom_sf"/>
</dbReference>
<sequence length="413" mass="44067">MYRMRAQQYDTEPIDSSDRRPIKKPTHMKKSSLALALLGAISVSAHAQSSVTLYGLLDTGLVYTNNQLGHSNWQLNSSSTQNTVFGLKGSEDLGGGLHALFKLEQGFILNNGAQAFSGDGFGSQAWVGLQSDPYGTLTFGRQFDVMNDLVGPLTAEFNTWGGNMAAHPFENDNLAANSVVVNNSVKYTSPAYRGITFETMYSFSNKAGDFSNNRSYGFGLSYSQGPVNLAAGYLQLNDAGNGSGAVTSGDTSANFIAQRQRIWSLGGNYTYGPAVVGLVWSHTQIDNVSGVYSFGTGSYLGANDTSVGSLAGSLRLDNYEVNAKYALTPALSVSGAYTYTHGAYNGSAPGWNTAMLQTDYAVSKRTDFYLEGVYQNVHGAPADSVLSHAMINTLSPSATNTQVAVTVGMRHTF</sequence>
<evidence type="ECO:0000256" key="8">
    <source>
        <dbReference type="ARBA" id="ARBA00023114"/>
    </source>
</evidence>
<evidence type="ECO:0000256" key="11">
    <source>
        <dbReference type="SAM" id="MobiDB-lite"/>
    </source>
</evidence>
<reference evidence="14" key="1">
    <citation type="submission" date="2016-12" db="EMBL/GenBank/DDBJ databases">
        <authorList>
            <person name="Moulin L."/>
        </authorList>
    </citation>
    <scope>NUCLEOTIDE SEQUENCE [LARGE SCALE GENOMIC DNA]</scope>
    <source>
        <strain evidence="14">STM 7183</strain>
    </source>
</reference>
<keyword evidence="10" id="KW-0998">Cell outer membrane</keyword>
<evidence type="ECO:0000313" key="14">
    <source>
        <dbReference type="EMBL" id="SIT37301.1"/>
    </source>
</evidence>
<comment type="caution">
    <text evidence="14">The sequence shown here is derived from an EMBL/GenBank/DDBJ whole genome shotgun (WGS) entry which is preliminary data.</text>
</comment>
<evidence type="ECO:0000313" key="15">
    <source>
        <dbReference type="Proteomes" id="UP000195569"/>
    </source>
</evidence>
<feature type="domain" description="Porin" evidence="13">
    <location>
        <begin position="34"/>
        <end position="376"/>
    </location>
</feature>
<dbReference type="InterPro" id="IPR033900">
    <property type="entry name" value="Gram_neg_porin_domain"/>
</dbReference>
<dbReference type="GO" id="GO:0015288">
    <property type="term" value="F:porin activity"/>
    <property type="evidence" value="ECO:0007669"/>
    <property type="project" value="UniProtKB-KW"/>
</dbReference>
<feature type="region of interest" description="Disordered" evidence="11">
    <location>
        <begin position="1"/>
        <end position="25"/>
    </location>
</feature>
<keyword evidence="6 12" id="KW-0732">Signal</keyword>
<dbReference type="PANTHER" id="PTHR34501:SF9">
    <property type="entry name" value="MAJOR OUTER MEMBRANE PROTEIN P.IA"/>
    <property type="match status" value="1"/>
</dbReference>
<evidence type="ECO:0000256" key="4">
    <source>
        <dbReference type="ARBA" id="ARBA00022452"/>
    </source>
</evidence>
<protein>
    <submittedName>
        <fullName evidence="14">Porin Gram-negative type</fullName>
    </submittedName>
</protein>
<dbReference type="GO" id="GO:0046930">
    <property type="term" value="C:pore complex"/>
    <property type="evidence" value="ECO:0007669"/>
    <property type="project" value="UniProtKB-KW"/>
</dbReference>
<feature type="signal peptide" evidence="12">
    <location>
        <begin position="1"/>
        <end position="47"/>
    </location>
</feature>
<dbReference type="Pfam" id="PF13609">
    <property type="entry name" value="Porin_4"/>
    <property type="match status" value="1"/>
</dbReference>
<proteinExistence type="predicted"/>
<evidence type="ECO:0000256" key="3">
    <source>
        <dbReference type="ARBA" id="ARBA00022448"/>
    </source>
</evidence>
<evidence type="ECO:0000259" key="13">
    <source>
        <dbReference type="Pfam" id="PF13609"/>
    </source>
</evidence>
<dbReference type="InterPro" id="IPR050298">
    <property type="entry name" value="Gram-neg_bact_OMP"/>
</dbReference>
<keyword evidence="4" id="KW-1134">Transmembrane beta strand</keyword>
<dbReference type="EMBL" id="CYGY02000011">
    <property type="protein sequence ID" value="SIT37301.1"/>
    <property type="molecule type" value="Genomic_DNA"/>
</dbReference>
<dbReference type="AlphaFoldDB" id="A0A1N7RQ91"/>
<dbReference type="Proteomes" id="UP000195569">
    <property type="component" value="Unassembled WGS sequence"/>
</dbReference>
<keyword evidence="7" id="KW-0406">Ion transport</keyword>
<keyword evidence="9" id="KW-0472">Membrane</keyword>
<evidence type="ECO:0000256" key="12">
    <source>
        <dbReference type="SAM" id="SignalP"/>
    </source>
</evidence>
<feature type="chain" id="PRO_5013224391" evidence="12">
    <location>
        <begin position="48"/>
        <end position="413"/>
    </location>
</feature>
<comment type="subcellular location">
    <subcellularLocation>
        <location evidence="1">Cell outer membrane</location>
        <topology evidence="1">Multi-pass membrane protein</topology>
    </subcellularLocation>
</comment>
<accession>A0A1N7RQ91</accession>